<name>A0A2Z4RMK9_PSEPU</name>
<organism evidence="2 3">
    <name type="scientific">Pseudomonas putida</name>
    <name type="common">Arthrobacter siderocapsulatus</name>
    <dbReference type="NCBI Taxonomy" id="303"/>
    <lineage>
        <taxon>Bacteria</taxon>
        <taxon>Pseudomonadati</taxon>
        <taxon>Pseudomonadota</taxon>
        <taxon>Gammaproteobacteria</taxon>
        <taxon>Pseudomonadales</taxon>
        <taxon>Pseudomonadaceae</taxon>
        <taxon>Pseudomonas</taxon>
    </lineage>
</organism>
<evidence type="ECO:0000313" key="2">
    <source>
        <dbReference type="EMBL" id="AWY42166.1"/>
    </source>
</evidence>
<dbReference type="SUPFAM" id="SSF53300">
    <property type="entry name" value="vWA-like"/>
    <property type="match status" value="1"/>
</dbReference>
<dbReference type="OrthoDB" id="9805121at2"/>
<dbReference type="InterPro" id="IPR036465">
    <property type="entry name" value="vWFA_dom_sf"/>
</dbReference>
<protein>
    <submittedName>
        <fullName evidence="2">DUF3520 domain-containing protein</fullName>
    </submittedName>
</protein>
<proteinExistence type="predicted"/>
<accession>A0A2Z4RMK9</accession>
<dbReference type="PROSITE" id="PS50234">
    <property type="entry name" value="VWFA"/>
    <property type="match status" value="1"/>
</dbReference>
<dbReference type="Gene3D" id="3.40.50.410">
    <property type="entry name" value="von Willebrand factor, type A domain"/>
    <property type="match status" value="1"/>
</dbReference>
<dbReference type="InterPro" id="IPR021908">
    <property type="entry name" value="YfbK_C"/>
</dbReference>
<dbReference type="EMBL" id="CP029693">
    <property type="protein sequence ID" value="AWY42166.1"/>
    <property type="molecule type" value="Genomic_DNA"/>
</dbReference>
<dbReference type="SMART" id="SM00327">
    <property type="entry name" value="VWA"/>
    <property type="match status" value="1"/>
</dbReference>
<dbReference type="InterPro" id="IPR051266">
    <property type="entry name" value="CLCR"/>
</dbReference>
<dbReference type="Pfam" id="PF12450">
    <property type="entry name" value="vWF_A"/>
    <property type="match status" value="1"/>
</dbReference>
<dbReference type="Pfam" id="PF00092">
    <property type="entry name" value="VWA"/>
    <property type="match status" value="1"/>
</dbReference>
<dbReference type="Proteomes" id="UP000250299">
    <property type="component" value="Chromosome"/>
</dbReference>
<evidence type="ECO:0000259" key="1">
    <source>
        <dbReference type="PROSITE" id="PS50234"/>
    </source>
</evidence>
<dbReference type="PANTHER" id="PTHR10579:SF43">
    <property type="entry name" value="ZINC FINGER (C3HC4-TYPE RING FINGER) FAMILY PROTEIN"/>
    <property type="match status" value="1"/>
</dbReference>
<dbReference type="PANTHER" id="PTHR10579">
    <property type="entry name" value="CALCIUM-ACTIVATED CHLORIDE CHANNEL REGULATOR"/>
    <property type="match status" value="1"/>
</dbReference>
<dbReference type="AlphaFoldDB" id="A0A2Z4RMK9"/>
<evidence type="ECO:0000313" key="3">
    <source>
        <dbReference type="Proteomes" id="UP000250299"/>
    </source>
</evidence>
<reference evidence="2 3" key="1">
    <citation type="submission" date="2018-05" db="EMBL/GenBank/DDBJ databases">
        <title>Whole genome sequence of Pseudomonas putida JBC17.</title>
        <authorList>
            <person name="Lee Y.H."/>
            <person name="David K."/>
        </authorList>
    </citation>
    <scope>NUCLEOTIDE SEQUENCE [LARGE SCALE GENOMIC DNA]</scope>
    <source>
        <strain evidence="2 3">JBC17</strain>
    </source>
</reference>
<dbReference type="CDD" id="cd01465">
    <property type="entry name" value="vWA_subgroup"/>
    <property type="match status" value="1"/>
</dbReference>
<dbReference type="InterPro" id="IPR022156">
    <property type="entry name" value="Uncharacterised_YfbK_N"/>
</dbReference>
<dbReference type="RefSeq" id="WP_110965759.1">
    <property type="nucleotide sequence ID" value="NZ_CP029693.1"/>
</dbReference>
<feature type="domain" description="VWFA" evidence="1">
    <location>
        <begin position="205"/>
        <end position="379"/>
    </location>
</feature>
<dbReference type="InterPro" id="IPR002035">
    <property type="entry name" value="VWF_A"/>
</dbReference>
<sequence length="574" mass="62025">MFSPLPSLPLHYLRPAAQGFAAGLLLAVAGCGVSSKPESAAVPAQSELKAEALVRHEALMADSVAGAGAVTKRSAPMATFAPMPAGEAYPQGYRDEQREKYQTLVDNPIHSVAEAPVSTFSADVDTGAYANVRRLLNQGRLPPEGAVRLEEMVNYFPYDYALPTDGSPFGVTTELAASPWNPHTRLLRIGIKASDRAVAQLAPANLVFLVDVSGSMDRREGLPLVKSTLKLLVDQLREQDRVSLVVYAGESRVVLEPTSGREKAKIRTAIDQLTAGGSTAGASGIELAYQQAQRAFIPKGINRVLLATDGDFNVGISDFDSLKQMAVDKRKTGVSLTTLGFGVDNYNEQLMEQLADAGDGNYAYIDNLREARKVLVDQLGSTLATVAKNVKLQVEFNPAQVSEYRLLGYENRALKREDFSNDKVDAGEIGAGHTVTALYEIVPAGEKGWLEPLRYGKRSDSVAGKNGEMAMLRVRYQLPEGGNSRLIERPITDSVKPASDDLRFAAAVAAFSQQLKDGRYTGEFSLKDTEALARGARGEDRFGLRGEFVQLVELAQSLRTTTASNPTDTARRIE</sequence>
<dbReference type="Pfam" id="PF12034">
    <property type="entry name" value="YfbK_C"/>
    <property type="match status" value="1"/>
</dbReference>
<gene>
    <name evidence="2" type="ORF">DKY63_20565</name>
</gene>